<keyword evidence="7" id="KW-1185">Reference proteome</keyword>
<dbReference type="InterPro" id="IPR045851">
    <property type="entry name" value="AMP-bd_C_sf"/>
</dbReference>
<dbReference type="CDD" id="cd05930">
    <property type="entry name" value="A_NRPS"/>
    <property type="match status" value="1"/>
</dbReference>
<dbReference type="EMBL" id="JAAAID010002711">
    <property type="protein sequence ID" value="KAG0005114.1"/>
    <property type="molecule type" value="Genomic_DNA"/>
</dbReference>
<evidence type="ECO:0000256" key="3">
    <source>
        <dbReference type="ARBA" id="ARBA00022598"/>
    </source>
</evidence>
<dbReference type="PANTHER" id="PTHR45527">
    <property type="entry name" value="NONRIBOSOMAL PEPTIDE SYNTHETASE"/>
    <property type="match status" value="1"/>
</dbReference>
<dbReference type="AlphaFoldDB" id="A0A9P6MKL7"/>
<evidence type="ECO:0000313" key="6">
    <source>
        <dbReference type="EMBL" id="KAG0005114.1"/>
    </source>
</evidence>
<dbReference type="SUPFAM" id="SSF52777">
    <property type="entry name" value="CoA-dependent acyltransferases"/>
    <property type="match status" value="3"/>
</dbReference>
<dbReference type="GO" id="GO:0016874">
    <property type="term" value="F:ligase activity"/>
    <property type="evidence" value="ECO:0007669"/>
    <property type="project" value="UniProtKB-KW"/>
</dbReference>
<proteinExistence type="inferred from homology"/>
<dbReference type="SUPFAM" id="SSF47336">
    <property type="entry name" value="ACP-like"/>
    <property type="match status" value="1"/>
</dbReference>
<dbReference type="Pfam" id="PF00668">
    <property type="entry name" value="Condensation"/>
    <property type="match status" value="2"/>
</dbReference>
<dbReference type="GO" id="GO:0043041">
    <property type="term" value="P:amino acid activation for nonribosomal peptide biosynthetic process"/>
    <property type="evidence" value="ECO:0007669"/>
    <property type="project" value="TreeGrafter"/>
</dbReference>
<dbReference type="PROSITE" id="PS50075">
    <property type="entry name" value="CARRIER"/>
    <property type="match status" value="1"/>
</dbReference>
<feature type="domain" description="Carrier" evidence="5">
    <location>
        <begin position="600"/>
        <end position="674"/>
    </location>
</feature>
<dbReference type="Gene3D" id="3.40.50.12780">
    <property type="entry name" value="N-terminal domain of ligase-like"/>
    <property type="match status" value="1"/>
</dbReference>
<gene>
    <name evidence="6" type="ORF">BGZ80_005508</name>
</gene>
<dbReference type="FunFam" id="3.30.300.30:FF:000010">
    <property type="entry name" value="Enterobactin synthetase component F"/>
    <property type="match status" value="1"/>
</dbReference>
<dbReference type="InterPro" id="IPR001242">
    <property type="entry name" value="Condensation_dom"/>
</dbReference>
<dbReference type="Gene3D" id="1.10.1200.10">
    <property type="entry name" value="ACP-like"/>
    <property type="match status" value="1"/>
</dbReference>
<dbReference type="FunFam" id="3.40.50.12780:FF:000012">
    <property type="entry name" value="Non-ribosomal peptide synthetase"/>
    <property type="match status" value="1"/>
</dbReference>
<keyword evidence="2" id="KW-0597">Phosphoprotein</keyword>
<dbReference type="Gene3D" id="3.30.559.30">
    <property type="entry name" value="Nonribosomal peptide synthetase, condensation domain"/>
    <property type="match status" value="2"/>
</dbReference>
<dbReference type="GO" id="GO:0031177">
    <property type="term" value="F:phosphopantetheine binding"/>
    <property type="evidence" value="ECO:0007669"/>
    <property type="project" value="InterPro"/>
</dbReference>
<dbReference type="InterPro" id="IPR025110">
    <property type="entry name" value="AMP-bd_C"/>
</dbReference>
<dbReference type="Gene3D" id="3.40.50.980">
    <property type="match status" value="2"/>
</dbReference>
<dbReference type="InterPro" id="IPR036736">
    <property type="entry name" value="ACP-like_sf"/>
</dbReference>
<dbReference type="Pfam" id="PF00501">
    <property type="entry name" value="AMP-binding"/>
    <property type="match status" value="2"/>
</dbReference>
<dbReference type="Gene3D" id="3.30.559.10">
    <property type="entry name" value="Chloramphenicol acetyltransferase-like domain"/>
    <property type="match status" value="1"/>
</dbReference>
<dbReference type="InterPro" id="IPR023213">
    <property type="entry name" value="CAT-like_dom_sf"/>
</dbReference>
<dbReference type="GO" id="GO:0044550">
    <property type="term" value="P:secondary metabolite biosynthetic process"/>
    <property type="evidence" value="ECO:0007669"/>
    <property type="project" value="TreeGrafter"/>
</dbReference>
<dbReference type="Gene3D" id="2.30.38.10">
    <property type="entry name" value="Luciferase, Domain 3"/>
    <property type="match status" value="1"/>
</dbReference>
<dbReference type="NCBIfam" id="TIGR01733">
    <property type="entry name" value="AA-adenyl-dom"/>
    <property type="match status" value="1"/>
</dbReference>
<dbReference type="InterPro" id="IPR020845">
    <property type="entry name" value="AMP-binding_CS"/>
</dbReference>
<evidence type="ECO:0000256" key="1">
    <source>
        <dbReference type="ARBA" id="ARBA00022450"/>
    </source>
</evidence>
<dbReference type="PROSITE" id="PS00455">
    <property type="entry name" value="AMP_BINDING"/>
    <property type="match status" value="1"/>
</dbReference>
<dbReference type="FunFam" id="1.10.1200.10:FF:000005">
    <property type="entry name" value="Nonribosomal peptide synthetase 1"/>
    <property type="match status" value="1"/>
</dbReference>
<comment type="caution">
    <text evidence="6">The sequence shown here is derived from an EMBL/GenBank/DDBJ whole genome shotgun (WGS) entry which is preliminary data.</text>
</comment>
<dbReference type="FunFam" id="3.40.50.980:FF:000001">
    <property type="entry name" value="Non-ribosomal peptide synthetase"/>
    <property type="match status" value="1"/>
</dbReference>
<dbReference type="Pfam" id="PF00550">
    <property type="entry name" value="PP-binding"/>
    <property type="match status" value="1"/>
</dbReference>
<evidence type="ECO:0000259" key="5">
    <source>
        <dbReference type="PROSITE" id="PS50075"/>
    </source>
</evidence>
<reference evidence="6" key="1">
    <citation type="journal article" date="2020" name="Fungal Divers.">
        <title>Resolving the Mortierellaceae phylogeny through synthesis of multi-gene phylogenetics and phylogenomics.</title>
        <authorList>
            <person name="Vandepol N."/>
            <person name="Liber J."/>
            <person name="Desiro A."/>
            <person name="Na H."/>
            <person name="Kennedy M."/>
            <person name="Barry K."/>
            <person name="Grigoriev I.V."/>
            <person name="Miller A.N."/>
            <person name="O'Donnell K."/>
            <person name="Stajich J.E."/>
            <person name="Bonito G."/>
        </authorList>
    </citation>
    <scope>NUCLEOTIDE SEQUENCE</scope>
    <source>
        <strain evidence="6">NRRL 2769</strain>
    </source>
</reference>
<comment type="similarity">
    <text evidence="4">Belongs to the NRP synthetase family.</text>
</comment>
<dbReference type="InterPro" id="IPR020459">
    <property type="entry name" value="AMP-binding"/>
</dbReference>
<dbReference type="Proteomes" id="UP000703661">
    <property type="component" value="Unassembled WGS sequence"/>
</dbReference>
<dbReference type="SMART" id="SM00823">
    <property type="entry name" value="PKS_PP"/>
    <property type="match status" value="1"/>
</dbReference>
<dbReference type="InterPro" id="IPR010071">
    <property type="entry name" value="AA_adenyl_dom"/>
</dbReference>
<dbReference type="Pfam" id="PF13193">
    <property type="entry name" value="AMP-binding_C"/>
    <property type="match status" value="1"/>
</dbReference>
<dbReference type="Gene3D" id="3.30.300.30">
    <property type="match status" value="1"/>
</dbReference>
<dbReference type="PANTHER" id="PTHR45527:SF1">
    <property type="entry name" value="FATTY ACID SYNTHASE"/>
    <property type="match status" value="1"/>
</dbReference>
<keyword evidence="3" id="KW-0436">Ligase</keyword>
<accession>A0A9P6MKL7</accession>
<dbReference type="InterPro" id="IPR020806">
    <property type="entry name" value="PKS_PP-bd"/>
</dbReference>
<dbReference type="InterPro" id="IPR006162">
    <property type="entry name" value="Ppantetheine_attach_site"/>
</dbReference>
<dbReference type="PRINTS" id="PR00154">
    <property type="entry name" value="AMPBINDING"/>
</dbReference>
<protein>
    <recommendedName>
        <fullName evidence="5">Carrier domain-containing protein</fullName>
    </recommendedName>
</protein>
<dbReference type="InterPro" id="IPR042099">
    <property type="entry name" value="ANL_N_sf"/>
</dbReference>
<feature type="non-terminal residue" evidence="6">
    <location>
        <position position="1229"/>
    </location>
</feature>
<evidence type="ECO:0000256" key="4">
    <source>
        <dbReference type="ARBA" id="ARBA00029454"/>
    </source>
</evidence>
<dbReference type="InterPro" id="IPR000873">
    <property type="entry name" value="AMP-dep_synth/lig_dom"/>
</dbReference>
<organism evidence="6 7">
    <name type="scientific">Entomortierella chlamydospora</name>
    <dbReference type="NCBI Taxonomy" id="101097"/>
    <lineage>
        <taxon>Eukaryota</taxon>
        <taxon>Fungi</taxon>
        <taxon>Fungi incertae sedis</taxon>
        <taxon>Mucoromycota</taxon>
        <taxon>Mortierellomycotina</taxon>
        <taxon>Mortierellomycetes</taxon>
        <taxon>Mortierellales</taxon>
        <taxon>Mortierellaceae</taxon>
        <taxon>Entomortierella</taxon>
    </lineage>
</organism>
<name>A0A9P6MKL7_9FUNG</name>
<dbReference type="CDD" id="cd19544">
    <property type="entry name" value="E-C_NRPS"/>
    <property type="match status" value="1"/>
</dbReference>
<dbReference type="GO" id="GO:0005737">
    <property type="term" value="C:cytoplasm"/>
    <property type="evidence" value="ECO:0007669"/>
    <property type="project" value="TreeGrafter"/>
</dbReference>
<keyword evidence="1" id="KW-0596">Phosphopantetheine</keyword>
<evidence type="ECO:0000313" key="7">
    <source>
        <dbReference type="Proteomes" id="UP000703661"/>
    </source>
</evidence>
<dbReference type="FunFam" id="2.30.38.10:FF:000001">
    <property type="entry name" value="Non-ribosomal peptide synthetase PvdI"/>
    <property type="match status" value="1"/>
</dbReference>
<sequence>MTFKPVEIDYDVVKFDIDLSLSESNGEVVGGLIYSTALFDRSTIDRHVGYLQTMLQAMVNSETESISAVDILSSSERELLLQTWNSTNMPYPDRLCIHQLFENQAEQSPEAIAIVHEDQQMSYRELNARANGLAHHLIGLGVKPDSLVVICIDRSLTMIIGLLAVLKAGGAYVPLDPSFASERLHGILNDVAPSILVADDTGIAALGSSISESTVVVNPNVLSKISTTNPHVPKLTPEHLAYVIYTSGSTGKPKGVMLEHQGVANLAALRPKVFGVDSSSRVLQFFSLSFDASVHEIWSALCHGGTLHILPNNVRQDLALLWSYLEQQSITHAALTPTLLQHHEDLLPLHTPLTMVVGGEALSSSLINVMRTLIPNGSIINAYGPTETTVDAIAWKCPGDFNGDIAPIGRPHPNKRIYVLDSHRKLVPMGAVGELYIAGAGVARGYLSRSHLTDKVFFSDPFTPNNKSRMYKTGDLVRYLPDGNLMFLGRDDHQVKIRGYRVELGEIEARLLDHTLVREAAVLALGEGSSKRLVAYVAADPTKELAHTLRSHISAKLPEYMVPAAFIRMDALPFTLNGKLDRRALPEPGSDAFVSQRYEAPQGNIETALADIWADLLKIERVGRHDNFFMLGGHSLLAVQMVERLRRVDLNLSIRALFDAPTLSALSQSLNKHHVETMAPANRITPDIATITPDLLPLIDLTQDDIDTIVKQVNGGITNIQDIYALSPLQDGILFHHIMATKGDPYLLINCMSFDKRDTLDNYLEAFQKVVDRHDILRTAIVWEHLSSPAQVVLRQATLSITEMVLNPADGPVSKQLMKLFDPREHRIELSQAPLTRFVIAQDVDDRWVVVQLMHHLIGDHSTLEQMMIEIKAFLDGRGEALPSPQPFRNLIAQARSGSGIESHEKFFTKMLAEIDTPALPYGVSDVHGDGIDVTEAHYTLPQVLNNRLRDHAKRMGVSLASLCHLAWAQVISRTSGQEQVVFGTVLFGRMQGGSGSDRAMGLFINTLPLRVDVDNRSVLDSVLRTHTDLAALLEHEHASLALAQRCSSIPAGTSLFSAMLNYRHNSTPSSDESQNFTGINTIEAIERTNYPFVMSVEDGGVSLGLTAQIVQPFDPVRICGYMQQALQSLVDALDHSPEIPVRKLEILTGAERELLLQTWNATNVTYPDNLCIHHIFENRVAQSPNAIALSYESESLTYNELNVRSNILAHHLISLGVKPDSLVAICVE</sequence>
<dbReference type="PROSITE" id="PS00012">
    <property type="entry name" value="PHOSPHOPANTETHEINE"/>
    <property type="match status" value="1"/>
</dbReference>
<evidence type="ECO:0000256" key="2">
    <source>
        <dbReference type="ARBA" id="ARBA00022553"/>
    </source>
</evidence>
<dbReference type="SUPFAM" id="SSF56801">
    <property type="entry name" value="Acetyl-CoA synthetase-like"/>
    <property type="match status" value="2"/>
</dbReference>
<dbReference type="InterPro" id="IPR009081">
    <property type="entry name" value="PP-bd_ACP"/>
</dbReference>